<dbReference type="STRING" id="313368.SAMN04488012_11073"/>
<dbReference type="GO" id="GO:0080032">
    <property type="term" value="F:methyl jasmonate esterase activity"/>
    <property type="evidence" value="ECO:0007669"/>
    <property type="project" value="TreeGrafter"/>
</dbReference>
<dbReference type="EMBL" id="FQZA01000010">
    <property type="protein sequence ID" value="SHJ49203.1"/>
    <property type="molecule type" value="Genomic_DNA"/>
</dbReference>
<dbReference type="InterPro" id="IPR045889">
    <property type="entry name" value="MES/HNL"/>
</dbReference>
<dbReference type="InterPro" id="IPR029058">
    <property type="entry name" value="AB_hydrolase_fold"/>
</dbReference>
<evidence type="ECO:0000259" key="1">
    <source>
        <dbReference type="Pfam" id="PF12697"/>
    </source>
</evidence>
<evidence type="ECO:0000313" key="3">
    <source>
        <dbReference type="Proteomes" id="UP000184040"/>
    </source>
</evidence>
<reference evidence="2 3" key="1">
    <citation type="submission" date="2016-11" db="EMBL/GenBank/DDBJ databases">
        <authorList>
            <person name="Jaros S."/>
            <person name="Januszkiewicz K."/>
            <person name="Wedrychowicz H."/>
        </authorList>
    </citation>
    <scope>NUCLEOTIDE SEQUENCE [LARGE SCALE GENOMIC DNA]</scope>
    <source>
        <strain evidence="2 3">DSM 26892</strain>
    </source>
</reference>
<keyword evidence="3" id="KW-1185">Reference proteome</keyword>
<feature type="domain" description="AB hydrolase-1" evidence="1">
    <location>
        <begin position="4"/>
        <end position="225"/>
    </location>
</feature>
<sequence length="235" mass="25273">MSELLLIHGSCHGAWCWRDTLAELEALGQPARAIDLPGHGADRTPPADVTLDTYAARIVETIDTPVTLVGHSMGGFPITAAALAAPDKIARLVYLCAYVPTPGRSLSQMRGDWPDQPLVPHIRRAEDGASFTFDPDRVETLFYHDCPPGTVDFARAHLTPQPTAPQATALPSLPDVPRIYIVCDDDRAIPAGFQRQMAADFPDGEVQTMAMAHSPFFAAPGDLARRLAALAGRAD</sequence>
<gene>
    <name evidence="2" type="ORF">SAMN04488012_11073</name>
</gene>
<name>A0A1M6JRF8_9RHOB</name>
<accession>A0A1M6JRF8</accession>
<protein>
    <submittedName>
        <fullName evidence="2">Pimeloyl-ACP methyl ester carboxylesterase</fullName>
    </submittedName>
</protein>
<dbReference type="InterPro" id="IPR000073">
    <property type="entry name" value="AB_hydrolase_1"/>
</dbReference>
<dbReference type="Pfam" id="PF12697">
    <property type="entry name" value="Abhydrolase_6"/>
    <property type="match status" value="1"/>
</dbReference>
<dbReference type="Proteomes" id="UP000184040">
    <property type="component" value="Unassembled WGS sequence"/>
</dbReference>
<dbReference type="PANTHER" id="PTHR10992">
    <property type="entry name" value="METHYLESTERASE FAMILY MEMBER"/>
    <property type="match status" value="1"/>
</dbReference>
<organism evidence="2 3">
    <name type="scientific">Palleronia salina</name>
    <dbReference type="NCBI Taxonomy" id="313368"/>
    <lineage>
        <taxon>Bacteria</taxon>
        <taxon>Pseudomonadati</taxon>
        <taxon>Pseudomonadota</taxon>
        <taxon>Alphaproteobacteria</taxon>
        <taxon>Rhodobacterales</taxon>
        <taxon>Roseobacteraceae</taxon>
        <taxon>Palleronia</taxon>
    </lineage>
</organism>
<dbReference type="AlphaFoldDB" id="A0A1M6JRF8"/>
<dbReference type="Gene3D" id="3.40.50.1820">
    <property type="entry name" value="alpha/beta hydrolase"/>
    <property type="match status" value="1"/>
</dbReference>
<dbReference type="GO" id="GO:0080030">
    <property type="term" value="F:methyl indole-3-acetate esterase activity"/>
    <property type="evidence" value="ECO:0007669"/>
    <property type="project" value="TreeGrafter"/>
</dbReference>
<dbReference type="SUPFAM" id="SSF53474">
    <property type="entry name" value="alpha/beta-Hydrolases"/>
    <property type="match status" value="1"/>
</dbReference>
<dbReference type="RefSeq" id="WP_073129317.1">
    <property type="nucleotide sequence ID" value="NZ_FQZA01000010.1"/>
</dbReference>
<dbReference type="PANTHER" id="PTHR10992:SF1086">
    <property type="entry name" value="AB HYDROLASE-1 DOMAIN-CONTAINING PROTEIN"/>
    <property type="match status" value="1"/>
</dbReference>
<evidence type="ECO:0000313" key="2">
    <source>
        <dbReference type="EMBL" id="SHJ49203.1"/>
    </source>
</evidence>
<proteinExistence type="predicted"/>